<dbReference type="InterPro" id="IPR018247">
    <property type="entry name" value="EF_Hand_1_Ca_BS"/>
</dbReference>
<sequence>MRKILLTLGLLIALPQWAEAHPHIFVDASHKLIFDDQGRLTAVRVTWDYDEMFTMLMVEDGKYDTNGDGDVTGDELEAFRLWDANWPPDFGGDLVIHADGKDQALEGPTDWAAEWHDGRAVSIHTVKLETPLDVSKGIVLQNYDPYFYVDYEVTKTPTFEGRSDCKAKIVQPKPHQVSAKTAAAIANLPADQTPEQAGLPNVGQYFAQTVEITCGG</sequence>
<organism evidence="2 3">
    <name type="scientific">Thioclava kandeliae</name>
    <dbReference type="NCBI Taxonomy" id="3070818"/>
    <lineage>
        <taxon>Bacteria</taxon>
        <taxon>Pseudomonadati</taxon>
        <taxon>Pseudomonadota</taxon>
        <taxon>Alphaproteobacteria</taxon>
        <taxon>Rhodobacterales</taxon>
        <taxon>Paracoccaceae</taxon>
        <taxon>Thioclava</taxon>
    </lineage>
</organism>
<reference evidence="2 3" key="2">
    <citation type="submission" date="2024-06" db="EMBL/GenBank/DDBJ databases">
        <title>Thioclava kandeliae sp. nov. from a rhizosphere soil sample of Kandelia candel in a mangrove.</title>
        <authorList>
            <person name="Mu T."/>
        </authorList>
    </citation>
    <scope>NUCLEOTIDE SEQUENCE [LARGE SCALE GENOMIC DNA]</scope>
    <source>
        <strain evidence="2 3">CPCC 100088</strain>
    </source>
</reference>
<gene>
    <name evidence="2" type="ORF">VSX56_13910</name>
</gene>
<feature type="signal peptide" evidence="1">
    <location>
        <begin position="1"/>
        <end position="20"/>
    </location>
</feature>
<proteinExistence type="predicted"/>
<feature type="chain" id="PRO_5045767605" evidence="1">
    <location>
        <begin position="21"/>
        <end position="216"/>
    </location>
</feature>
<protein>
    <submittedName>
        <fullName evidence="2">DUF1007 family protein</fullName>
    </submittedName>
</protein>
<dbReference type="InterPro" id="IPR010412">
    <property type="entry name" value="DUF1007"/>
</dbReference>
<dbReference type="PROSITE" id="PS00018">
    <property type="entry name" value="EF_HAND_1"/>
    <property type="match status" value="1"/>
</dbReference>
<evidence type="ECO:0000256" key="1">
    <source>
        <dbReference type="SAM" id="SignalP"/>
    </source>
</evidence>
<dbReference type="Pfam" id="PF06226">
    <property type="entry name" value="DUF1007"/>
    <property type="match status" value="1"/>
</dbReference>
<keyword evidence="3" id="KW-1185">Reference proteome</keyword>
<reference evidence="2 3" key="1">
    <citation type="submission" date="2024-01" db="EMBL/GenBank/DDBJ databases">
        <authorList>
            <person name="Deng Y."/>
            <person name="Su J."/>
        </authorList>
    </citation>
    <scope>NUCLEOTIDE SEQUENCE [LARGE SCALE GENOMIC DNA]</scope>
    <source>
        <strain evidence="2 3">CPCC 100088</strain>
    </source>
</reference>
<evidence type="ECO:0000313" key="3">
    <source>
        <dbReference type="Proteomes" id="UP001438953"/>
    </source>
</evidence>
<dbReference type="Proteomes" id="UP001438953">
    <property type="component" value="Unassembled WGS sequence"/>
</dbReference>
<comment type="caution">
    <text evidence="2">The sequence shown here is derived from an EMBL/GenBank/DDBJ whole genome shotgun (WGS) entry which is preliminary data.</text>
</comment>
<evidence type="ECO:0000313" key="2">
    <source>
        <dbReference type="EMBL" id="MER5172868.1"/>
    </source>
</evidence>
<keyword evidence="1" id="KW-0732">Signal</keyword>
<name>A0ABV1SIZ9_9RHOB</name>
<dbReference type="EMBL" id="JAYWLC010000012">
    <property type="protein sequence ID" value="MER5172868.1"/>
    <property type="molecule type" value="Genomic_DNA"/>
</dbReference>
<accession>A0ABV1SIZ9</accession>
<dbReference type="RefSeq" id="WP_350937950.1">
    <property type="nucleotide sequence ID" value="NZ_JAYWLC010000012.1"/>
</dbReference>